<reference evidence="1" key="1">
    <citation type="submission" date="2022-09" db="EMBL/GenBank/DDBJ databases">
        <title>A Global Phylogenomic Analysis of the Shiitake Genus Lentinula.</title>
        <authorList>
            <consortium name="DOE Joint Genome Institute"/>
            <person name="Sierra-Patev S."/>
            <person name="Min B."/>
            <person name="Naranjo-Ortiz M."/>
            <person name="Looney B."/>
            <person name="Konkel Z."/>
            <person name="Slot J.C."/>
            <person name="Sakamoto Y."/>
            <person name="Steenwyk J.L."/>
            <person name="Rokas A."/>
            <person name="Carro J."/>
            <person name="Camarero S."/>
            <person name="Ferreira P."/>
            <person name="Molpeceres G."/>
            <person name="Ruiz-Duenas F.J."/>
            <person name="Serrano A."/>
            <person name="Henrissat B."/>
            <person name="Drula E."/>
            <person name="Hughes K.W."/>
            <person name="Mata J.L."/>
            <person name="Ishikawa N.K."/>
            <person name="Vargas-Isla R."/>
            <person name="Ushijima S."/>
            <person name="Smith C.A."/>
            <person name="Ahrendt S."/>
            <person name="Andreopoulos W."/>
            <person name="He G."/>
            <person name="Labutti K."/>
            <person name="Lipzen A."/>
            <person name="Ng V."/>
            <person name="Riley R."/>
            <person name="Sandor L."/>
            <person name="Barry K."/>
            <person name="Martinez A.T."/>
            <person name="Xiao Y."/>
            <person name="Gibbons J.G."/>
            <person name="Terashima K."/>
            <person name="Grigoriev I.V."/>
            <person name="Hibbett D.S."/>
        </authorList>
    </citation>
    <scope>NUCLEOTIDE SEQUENCE</scope>
    <source>
        <strain evidence="1">TMI1499</strain>
    </source>
</reference>
<gene>
    <name evidence="1" type="ORF">F5876DRAFT_70378</name>
</gene>
<proteinExistence type="predicted"/>
<protein>
    <submittedName>
        <fullName evidence="1">Uncharacterized protein</fullName>
    </submittedName>
</protein>
<comment type="caution">
    <text evidence="1">The sequence shown here is derived from an EMBL/GenBank/DDBJ whole genome shotgun (WGS) entry which is preliminary data.</text>
</comment>
<organism evidence="1 2">
    <name type="scientific">Lentinula aff. lateritia</name>
    <dbReference type="NCBI Taxonomy" id="2804960"/>
    <lineage>
        <taxon>Eukaryota</taxon>
        <taxon>Fungi</taxon>
        <taxon>Dikarya</taxon>
        <taxon>Basidiomycota</taxon>
        <taxon>Agaricomycotina</taxon>
        <taxon>Agaricomycetes</taxon>
        <taxon>Agaricomycetidae</taxon>
        <taxon>Agaricales</taxon>
        <taxon>Marasmiineae</taxon>
        <taxon>Omphalotaceae</taxon>
        <taxon>Lentinula</taxon>
    </lineage>
</organism>
<sequence length="360" mass="39465">MPSRSVLTTVIAFGAASSALAIPLPSSSALDGTVSFSTIPALAPTTINSRELELSVFDGNEWHPLAHYAGELDKQHIDAVAQLLEKENVVVPLPSPKPDVSVPLVPVPIPVDVTPVSEQLANVVRISYILQFPFDVFDEHTESPPPLLDPTVVLPKVESESLTLTLDVASPAPGLSPLHKEVTNYLLKLPEPDRIALQIHIKMSSLIEKQTQTSNNRVEFQKMEGVEGFIQEVTQTVEYQSIGSFPEFIKAYHVCVKHQLLAIHQSNIPEDGNGRAGEATPMMMAVEWVRIATEETSSGRCLSQSIPDAGVIKKDEENEGLIVEAGNISSAYNDNDCDRHKYPPVHLRHWQISFKRLQPG</sequence>
<name>A0ACC1TIZ1_9AGAR</name>
<accession>A0ACC1TIZ1</accession>
<dbReference type="Proteomes" id="UP001163835">
    <property type="component" value="Unassembled WGS sequence"/>
</dbReference>
<evidence type="ECO:0000313" key="1">
    <source>
        <dbReference type="EMBL" id="KAJ3804744.1"/>
    </source>
</evidence>
<keyword evidence="2" id="KW-1185">Reference proteome</keyword>
<evidence type="ECO:0000313" key="2">
    <source>
        <dbReference type="Proteomes" id="UP001163835"/>
    </source>
</evidence>
<dbReference type="EMBL" id="MU795825">
    <property type="protein sequence ID" value="KAJ3804744.1"/>
    <property type="molecule type" value="Genomic_DNA"/>
</dbReference>